<dbReference type="Proteomes" id="UP000286071">
    <property type="component" value="Unassembled WGS sequence"/>
</dbReference>
<dbReference type="AlphaFoldDB" id="A0A423H624"/>
<accession>A0A423H624</accession>
<reference evidence="2 3" key="1">
    <citation type="submission" date="2016-10" db="EMBL/GenBank/DDBJ databases">
        <title>Comparative genome analysis of multiple Pseudomonas spp. focuses on biocontrol and plant growth promoting traits.</title>
        <authorList>
            <person name="Tao X.-Y."/>
            <person name="Taylor C.G."/>
        </authorList>
    </citation>
    <scope>NUCLEOTIDE SEQUENCE [LARGE SCALE GENOMIC DNA]</scope>
    <source>
        <strain evidence="2 3">48H11</strain>
    </source>
</reference>
<evidence type="ECO:0000313" key="2">
    <source>
        <dbReference type="EMBL" id="RON08519.1"/>
    </source>
</evidence>
<evidence type="ECO:0000256" key="1">
    <source>
        <dbReference type="SAM" id="MobiDB-lite"/>
    </source>
</evidence>
<sequence>MPGFETVECPHRKKASAGGGDGDSGKEKRAINLVTFAGWKTLAENEEDDDEDDQDQNPRKRKEVQGGSSVNGRGFENFFDADGNLLNPGHFHTVGRLVRLAQINLDIAIQFEGEDAIRLRDLIVSIEKAQRNISQYLGKSFLFFGQPTSIIKGRFNRVFFNFQSPQHELSGHCELDIFESRGWQTFERDRYYLFYGRVEGNETHSIVKVLESGQIDRVPSTARDLFNGLR</sequence>
<name>A0A423H624_9PSED</name>
<evidence type="ECO:0000313" key="3">
    <source>
        <dbReference type="Proteomes" id="UP000286071"/>
    </source>
</evidence>
<feature type="region of interest" description="Disordered" evidence="1">
    <location>
        <begin position="1"/>
        <end position="27"/>
    </location>
</feature>
<feature type="compositionally biased region" description="Acidic residues" evidence="1">
    <location>
        <begin position="44"/>
        <end position="55"/>
    </location>
</feature>
<protein>
    <submittedName>
        <fullName evidence="2">Uncharacterized protein</fullName>
    </submittedName>
</protein>
<gene>
    <name evidence="2" type="ORF">BK659_14105</name>
</gene>
<proteinExistence type="predicted"/>
<feature type="region of interest" description="Disordered" evidence="1">
    <location>
        <begin position="42"/>
        <end position="69"/>
    </location>
</feature>
<comment type="caution">
    <text evidence="2">The sequence shown here is derived from an EMBL/GenBank/DDBJ whole genome shotgun (WGS) entry which is preliminary data.</text>
</comment>
<dbReference type="OrthoDB" id="6871318at2"/>
<dbReference type="EMBL" id="MOBJ01000009">
    <property type="protein sequence ID" value="RON08519.1"/>
    <property type="molecule type" value="Genomic_DNA"/>
</dbReference>
<organism evidence="2 3">
    <name type="scientific">Pseudomonas brassicacearum</name>
    <dbReference type="NCBI Taxonomy" id="930166"/>
    <lineage>
        <taxon>Bacteria</taxon>
        <taxon>Pseudomonadati</taxon>
        <taxon>Pseudomonadota</taxon>
        <taxon>Gammaproteobacteria</taxon>
        <taxon>Pseudomonadales</taxon>
        <taxon>Pseudomonadaceae</taxon>
        <taxon>Pseudomonas</taxon>
    </lineage>
</organism>